<dbReference type="Proteomes" id="UP000339690">
    <property type="component" value="Chromosome"/>
</dbReference>
<evidence type="ECO:0000313" key="3">
    <source>
        <dbReference type="Proteomes" id="UP000339690"/>
    </source>
</evidence>
<keyword evidence="3" id="KW-1185">Reference proteome</keyword>
<reference evidence="2 3" key="1">
    <citation type="submission" date="2019-11" db="EMBL/GenBank/DDBJ databases">
        <title>Gracilibacillus salitolerans sp. nov., a moderate halophile isolated from a saline soil in northwest China.</title>
        <authorList>
            <person name="Gan L."/>
        </authorList>
    </citation>
    <scope>NUCLEOTIDE SEQUENCE [LARGE SCALE GENOMIC DNA]</scope>
    <source>
        <strain evidence="2 3">SCU50</strain>
    </source>
</reference>
<sequence>MFFKPSKSKDNTSVNIAYYCTFVYWSVFLLVDSLLLDLFDKAIDIKSINLLLSGLAVFFTSELVAKFVLEKKHKKVHM</sequence>
<keyword evidence="1" id="KW-0472">Membrane</keyword>
<keyword evidence="1" id="KW-0812">Transmembrane</keyword>
<dbReference type="AlphaFoldDB" id="A0A5Q2TM64"/>
<dbReference type="EMBL" id="CP045915">
    <property type="protein sequence ID" value="QGH35241.1"/>
    <property type="molecule type" value="Genomic_DNA"/>
</dbReference>
<protein>
    <submittedName>
        <fullName evidence="2">Uncharacterized protein</fullName>
    </submittedName>
</protein>
<accession>A0A5Q2TM64</accession>
<keyword evidence="1" id="KW-1133">Transmembrane helix</keyword>
<proteinExistence type="predicted"/>
<organism evidence="2 3">
    <name type="scientific">Gracilibacillus salitolerans</name>
    <dbReference type="NCBI Taxonomy" id="2663022"/>
    <lineage>
        <taxon>Bacteria</taxon>
        <taxon>Bacillati</taxon>
        <taxon>Bacillota</taxon>
        <taxon>Bacilli</taxon>
        <taxon>Bacillales</taxon>
        <taxon>Bacillaceae</taxon>
        <taxon>Gracilibacillus</taxon>
    </lineage>
</organism>
<evidence type="ECO:0000313" key="2">
    <source>
        <dbReference type="EMBL" id="QGH35241.1"/>
    </source>
</evidence>
<evidence type="ECO:0000256" key="1">
    <source>
        <dbReference type="SAM" id="Phobius"/>
    </source>
</evidence>
<feature type="transmembrane region" description="Helical" evidence="1">
    <location>
        <begin position="16"/>
        <end position="36"/>
    </location>
</feature>
<dbReference type="KEGG" id="grc:GI584_14815"/>
<gene>
    <name evidence="2" type="ORF">GI584_14815</name>
</gene>
<dbReference type="RefSeq" id="WP_153791696.1">
    <property type="nucleotide sequence ID" value="NZ_CP045915.1"/>
</dbReference>
<name>A0A5Q2TM64_9BACI</name>
<feature type="transmembrane region" description="Helical" evidence="1">
    <location>
        <begin position="48"/>
        <end position="69"/>
    </location>
</feature>